<protein>
    <submittedName>
        <fullName evidence="2">Uncharacterized protein</fullName>
    </submittedName>
</protein>
<dbReference type="PANTHER" id="PTHR22953:SF86">
    <property type="entry name" value="PURPLE ACID PHOSPHATASE 10"/>
    <property type="match status" value="1"/>
</dbReference>
<dbReference type="InterPro" id="IPR039331">
    <property type="entry name" value="PAPs-like"/>
</dbReference>
<feature type="non-terminal residue" evidence="2">
    <location>
        <position position="1"/>
    </location>
</feature>
<sequence>DLGQSFDSNKTLTHYELNPQKGQAVLFVGASLMQITTQIMIMSGGIHGEDSPREVLHINPGYGLQGIMKLILPQKLVKPNLLSLTLTDIMSHIKHQEYCSLLVLNQESFSIHHSKYTPQYKWLEQELPKVNRSETPWLIVLMHSPWYNSYNYHYMEGEP</sequence>
<reference evidence="2" key="1">
    <citation type="journal article" date="2019" name="Science">
        <title>Mutation of a bHLH transcription factor allowed almond domestication.</title>
        <authorList>
            <person name="Sanchez-Perez R."/>
            <person name="Pavan S."/>
            <person name="Mazzeo R."/>
            <person name="Moldovan C."/>
            <person name="Aiese Cigliano R."/>
            <person name="Del Cueto J."/>
            <person name="Ricciardi F."/>
            <person name="Lotti C."/>
            <person name="Ricciardi L."/>
            <person name="Dicenta F."/>
            <person name="Lopez-Marques R.L."/>
            <person name="Lindberg Moller B."/>
        </authorList>
    </citation>
    <scope>NUCLEOTIDE SEQUENCE</scope>
</reference>
<dbReference type="EMBL" id="AP019304">
    <property type="protein sequence ID" value="BBH09357.1"/>
    <property type="molecule type" value="Genomic_DNA"/>
</dbReference>
<keyword evidence="1" id="KW-0732">Signal</keyword>
<name>A0A4Y1S037_PRUDU</name>
<gene>
    <name evidence="2" type="ORF">Prudu_021828</name>
</gene>
<organism evidence="2">
    <name type="scientific">Prunus dulcis</name>
    <name type="common">Almond</name>
    <name type="synonym">Amygdalus dulcis</name>
    <dbReference type="NCBI Taxonomy" id="3755"/>
    <lineage>
        <taxon>Eukaryota</taxon>
        <taxon>Viridiplantae</taxon>
        <taxon>Streptophyta</taxon>
        <taxon>Embryophyta</taxon>
        <taxon>Tracheophyta</taxon>
        <taxon>Spermatophyta</taxon>
        <taxon>Magnoliopsida</taxon>
        <taxon>eudicotyledons</taxon>
        <taxon>Gunneridae</taxon>
        <taxon>Pentapetalae</taxon>
        <taxon>rosids</taxon>
        <taxon>fabids</taxon>
        <taxon>Rosales</taxon>
        <taxon>Rosaceae</taxon>
        <taxon>Amygdaloideae</taxon>
        <taxon>Amygdaleae</taxon>
        <taxon>Prunus</taxon>
    </lineage>
</organism>
<accession>A0A4Y1S037</accession>
<dbReference type="SUPFAM" id="SSF56300">
    <property type="entry name" value="Metallo-dependent phosphatases"/>
    <property type="match status" value="1"/>
</dbReference>
<dbReference type="PANTHER" id="PTHR22953">
    <property type="entry name" value="ACID PHOSPHATASE RELATED"/>
    <property type="match status" value="1"/>
</dbReference>
<evidence type="ECO:0000313" key="2">
    <source>
        <dbReference type="EMBL" id="BBH09357.1"/>
    </source>
</evidence>
<evidence type="ECO:0000256" key="1">
    <source>
        <dbReference type="ARBA" id="ARBA00022729"/>
    </source>
</evidence>
<dbReference type="AlphaFoldDB" id="A0A4Y1S037"/>
<dbReference type="GO" id="GO:0003993">
    <property type="term" value="F:acid phosphatase activity"/>
    <property type="evidence" value="ECO:0007669"/>
    <property type="project" value="InterPro"/>
</dbReference>
<dbReference type="InterPro" id="IPR029052">
    <property type="entry name" value="Metallo-depent_PP-like"/>
</dbReference>
<proteinExistence type="predicted"/>
<dbReference type="Gene3D" id="3.60.21.10">
    <property type="match status" value="1"/>
</dbReference>